<evidence type="ECO:0000259" key="6">
    <source>
        <dbReference type="SMART" id="SM00478"/>
    </source>
</evidence>
<dbReference type="GO" id="GO:0043916">
    <property type="term" value="F:DNA-7-methylguanine glycosylase activity"/>
    <property type="evidence" value="ECO:0007669"/>
    <property type="project" value="TreeGrafter"/>
</dbReference>
<gene>
    <name evidence="7" type="ORF">NET02_14830</name>
</gene>
<evidence type="ECO:0000256" key="4">
    <source>
        <dbReference type="ARBA" id="ARBA00022763"/>
    </source>
</evidence>
<accession>A0AA42BE51</accession>
<dbReference type="InterPro" id="IPR051912">
    <property type="entry name" value="Alkylbase_DNA_Glycosylase/TA"/>
</dbReference>
<dbReference type="Pfam" id="PF00730">
    <property type="entry name" value="HhH-GPD"/>
    <property type="match status" value="1"/>
</dbReference>
<evidence type="ECO:0000313" key="8">
    <source>
        <dbReference type="Proteomes" id="UP001165306"/>
    </source>
</evidence>
<dbReference type="GO" id="GO:0032131">
    <property type="term" value="F:alkylated DNA binding"/>
    <property type="evidence" value="ECO:0007669"/>
    <property type="project" value="TreeGrafter"/>
</dbReference>
<dbReference type="GO" id="GO:0008725">
    <property type="term" value="F:DNA-3-methyladenine glycosylase activity"/>
    <property type="evidence" value="ECO:0007669"/>
    <property type="project" value="TreeGrafter"/>
</dbReference>
<protein>
    <recommendedName>
        <fullName evidence="3">DNA-3-methyladenine glycosylase II</fullName>
        <ecNumber evidence="3">3.2.2.21</ecNumber>
    </recommendedName>
</protein>
<reference evidence="7" key="1">
    <citation type="submission" date="2022-06" db="EMBL/GenBank/DDBJ databases">
        <title>CFH 74404 Thermomicrobiaceae sp.</title>
        <authorList>
            <person name="Ming H."/>
            <person name="Li W.-J."/>
            <person name="Zhao Z."/>
        </authorList>
    </citation>
    <scope>NUCLEOTIDE SEQUENCE</scope>
    <source>
        <strain evidence="7">CFH 74404</strain>
    </source>
</reference>
<dbReference type="GO" id="GO:0006307">
    <property type="term" value="P:DNA alkylation repair"/>
    <property type="evidence" value="ECO:0007669"/>
    <property type="project" value="TreeGrafter"/>
</dbReference>
<dbReference type="InterPro" id="IPR003265">
    <property type="entry name" value="HhH-GPD_domain"/>
</dbReference>
<feature type="domain" description="HhH-GPD" evidence="6">
    <location>
        <begin position="136"/>
        <end position="297"/>
    </location>
</feature>
<dbReference type="Proteomes" id="UP001165306">
    <property type="component" value="Unassembled WGS sequence"/>
</dbReference>
<dbReference type="GO" id="GO:0032993">
    <property type="term" value="C:protein-DNA complex"/>
    <property type="evidence" value="ECO:0007669"/>
    <property type="project" value="TreeGrafter"/>
</dbReference>
<keyword evidence="4" id="KW-0227">DNA damage</keyword>
<comment type="caution">
    <text evidence="7">The sequence shown here is derived from an EMBL/GenBank/DDBJ whole genome shotgun (WGS) entry which is preliminary data.</text>
</comment>
<evidence type="ECO:0000256" key="1">
    <source>
        <dbReference type="ARBA" id="ARBA00000086"/>
    </source>
</evidence>
<sequence length="306" mass="33989">MERSAFELEPVPPFRLDLTAWILRRRPDNVVDRWDSQVYRRVLALDDVPVEVAACQIGPPETPRLAVELAAERLPPRAEERAGELLSRMLGLQVDLEGFYRLAAGDPRLGPLVERFRGAKPTRHPAVFEALVNAIACQQVTLTLGIQILNRLALAFGPRCDGGDGSYPAFPRPADLAGLEPAALRALGFSRQKAEAILSLAERVVAGDLCLDELEQLGDVAAGERLRALRGVGRWTAEYVLLRGLGRLHVFPGDDVGGQRNLRRWLGLDGPLSYDRVRALLEPWQAYGGLLYYHLLLQRLEERGVR</sequence>
<dbReference type="InterPro" id="IPR000035">
    <property type="entry name" value="Alkylbase_DNA_glycsylse_CS"/>
</dbReference>
<dbReference type="RefSeq" id="WP_284058211.1">
    <property type="nucleotide sequence ID" value="NZ_JAMSLR010000015.1"/>
</dbReference>
<evidence type="ECO:0000256" key="3">
    <source>
        <dbReference type="ARBA" id="ARBA00012000"/>
    </source>
</evidence>
<organism evidence="7 8">
    <name type="scientific">Thermalbibacter longus</name>
    <dbReference type="NCBI Taxonomy" id="2951981"/>
    <lineage>
        <taxon>Bacteria</taxon>
        <taxon>Pseudomonadati</taxon>
        <taxon>Thermomicrobiota</taxon>
        <taxon>Thermomicrobia</taxon>
        <taxon>Thermomicrobiales</taxon>
        <taxon>Thermomicrobiaceae</taxon>
        <taxon>Thermalbibacter</taxon>
    </lineage>
</organism>
<evidence type="ECO:0000256" key="2">
    <source>
        <dbReference type="ARBA" id="ARBA00010817"/>
    </source>
</evidence>
<dbReference type="SMART" id="SM00478">
    <property type="entry name" value="ENDO3c"/>
    <property type="match status" value="1"/>
</dbReference>
<evidence type="ECO:0000256" key="5">
    <source>
        <dbReference type="ARBA" id="ARBA00023204"/>
    </source>
</evidence>
<dbReference type="Gene3D" id="1.10.340.30">
    <property type="entry name" value="Hypothetical protein, domain 2"/>
    <property type="match status" value="1"/>
</dbReference>
<comment type="catalytic activity">
    <reaction evidence="1">
        <text>Hydrolysis of alkylated DNA, releasing 3-methyladenine, 3-methylguanine, 7-methylguanine and 7-methyladenine.</text>
        <dbReference type="EC" id="3.2.2.21"/>
    </reaction>
</comment>
<keyword evidence="5" id="KW-0234">DNA repair</keyword>
<dbReference type="CDD" id="cd00056">
    <property type="entry name" value="ENDO3c"/>
    <property type="match status" value="1"/>
</dbReference>
<dbReference type="SUPFAM" id="SSF48150">
    <property type="entry name" value="DNA-glycosylase"/>
    <property type="match status" value="1"/>
</dbReference>
<evidence type="ECO:0000313" key="7">
    <source>
        <dbReference type="EMBL" id="MCM8750423.1"/>
    </source>
</evidence>
<dbReference type="GO" id="GO:0006285">
    <property type="term" value="P:base-excision repair, AP site formation"/>
    <property type="evidence" value="ECO:0007669"/>
    <property type="project" value="TreeGrafter"/>
</dbReference>
<dbReference type="EMBL" id="JAMSLR010000015">
    <property type="protein sequence ID" value="MCM8750423.1"/>
    <property type="molecule type" value="Genomic_DNA"/>
</dbReference>
<dbReference type="InterPro" id="IPR037046">
    <property type="entry name" value="AlkA_N_sf"/>
</dbReference>
<dbReference type="AlphaFoldDB" id="A0AA42BE51"/>
<keyword evidence="8" id="KW-1185">Reference proteome</keyword>
<name>A0AA42BE51_9BACT</name>
<dbReference type="PANTHER" id="PTHR43003:SF5">
    <property type="entry name" value="DNA-3-METHYLADENINE GLYCOSYLASE"/>
    <property type="match status" value="1"/>
</dbReference>
<comment type="similarity">
    <text evidence="2">Belongs to the alkylbase DNA glycosidase AlkA family.</text>
</comment>
<proteinExistence type="inferred from homology"/>
<dbReference type="Gene3D" id="3.30.310.20">
    <property type="entry name" value="DNA-3-methyladenine glycosylase AlkA, N-terminal domain"/>
    <property type="match status" value="1"/>
</dbReference>
<dbReference type="InterPro" id="IPR011257">
    <property type="entry name" value="DNA_glycosylase"/>
</dbReference>
<dbReference type="PROSITE" id="PS00516">
    <property type="entry name" value="ALKYLBASE_DNA_GLYCOS"/>
    <property type="match status" value="1"/>
</dbReference>
<dbReference type="EC" id="3.2.2.21" evidence="3"/>
<dbReference type="PANTHER" id="PTHR43003">
    <property type="entry name" value="DNA-3-METHYLADENINE GLYCOSYLASE"/>
    <property type="match status" value="1"/>
</dbReference>